<keyword evidence="7" id="KW-1185">Reference proteome</keyword>
<dbReference type="GO" id="GO:0007165">
    <property type="term" value="P:signal transduction"/>
    <property type="evidence" value="ECO:0007669"/>
    <property type="project" value="TreeGrafter"/>
</dbReference>
<dbReference type="Gene3D" id="3.40.190.80">
    <property type="match status" value="1"/>
</dbReference>
<dbReference type="Proteomes" id="UP000256900">
    <property type="component" value="Unassembled WGS sequence"/>
</dbReference>
<feature type="binding site" evidence="5">
    <location>
        <position position="93"/>
    </location>
    <ligand>
        <name>Mg(2+)</name>
        <dbReference type="ChEBI" id="CHEBI:18420"/>
        <label>2</label>
    </ligand>
</feature>
<evidence type="ECO:0000256" key="2">
    <source>
        <dbReference type="ARBA" id="ARBA00022723"/>
    </source>
</evidence>
<dbReference type="GO" id="GO:0008934">
    <property type="term" value="F:inositol monophosphate 1-phosphatase activity"/>
    <property type="evidence" value="ECO:0007669"/>
    <property type="project" value="TreeGrafter"/>
</dbReference>
<feature type="binding site" evidence="5">
    <location>
        <position position="75"/>
    </location>
    <ligand>
        <name>Mg(2+)</name>
        <dbReference type="ChEBI" id="CHEBI:18420"/>
        <label>1</label>
        <note>catalytic</note>
    </ligand>
</feature>
<dbReference type="InterPro" id="IPR020583">
    <property type="entry name" value="Inositol_monoP_metal-BS"/>
</dbReference>
<dbReference type="Gene3D" id="3.30.540.10">
    <property type="entry name" value="Fructose-1,6-Bisphosphatase, subunit A, domain 1"/>
    <property type="match status" value="1"/>
</dbReference>
<accession>A0A3D9YV55</accession>
<gene>
    <name evidence="6" type="ORF">DES32_2457</name>
</gene>
<dbReference type="SUPFAM" id="SSF56655">
    <property type="entry name" value="Carbohydrate phosphatase"/>
    <property type="match status" value="1"/>
</dbReference>
<dbReference type="RefSeq" id="WP_245441020.1">
    <property type="nucleotide sequence ID" value="NZ_CP025086.1"/>
</dbReference>
<dbReference type="CDD" id="cd01638">
    <property type="entry name" value="CysQ"/>
    <property type="match status" value="1"/>
</dbReference>
<name>A0A3D9YV55_9HYPH</name>
<dbReference type="InterPro" id="IPR000760">
    <property type="entry name" value="Inositol_monophosphatase-like"/>
</dbReference>
<dbReference type="PANTHER" id="PTHR20854">
    <property type="entry name" value="INOSITOL MONOPHOSPHATASE"/>
    <property type="match status" value="1"/>
</dbReference>
<keyword evidence="4 5" id="KW-0460">Magnesium</keyword>
<sequence length="272" mass="28852">MEPLSHDHALVAALTDVTRAAGALAQEYFRPGEKTSAPIHRKEDGSPVTEADLAVNRFLEQRLRGLLPAAGWLSEESADAPERRDGELVLVVDPIDGTRAFATGNPVWAVSVALVDRHRPVIGIVHAPALAETYVGVKDAGARLNGRAIEVSRRRSFDAEAMVGGPFGFAQRLRSAGLEFELLPKIPSLAVRVSKVAAGALDAALISANAHDWDIAACDLIVTEAGGTLRSLRGRQPLYNRVHTMHGELVAGPEVLLAQLAAADGHATAPEL</sequence>
<evidence type="ECO:0000313" key="7">
    <source>
        <dbReference type="Proteomes" id="UP000256900"/>
    </source>
</evidence>
<dbReference type="Pfam" id="PF00459">
    <property type="entry name" value="Inositol_P"/>
    <property type="match status" value="1"/>
</dbReference>
<comment type="similarity">
    <text evidence="1">Belongs to the inositol monophosphatase superfamily.</text>
</comment>
<feature type="binding site" evidence="5">
    <location>
        <position position="96"/>
    </location>
    <ligand>
        <name>Mg(2+)</name>
        <dbReference type="ChEBI" id="CHEBI:18420"/>
        <label>1</label>
        <note>catalytic</note>
    </ligand>
</feature>
<reference evidence="6 7" key="1">
    <citation type="submission" date="2018-08" db="EMBL/GenBank/DDBJ databases">
        <title>Genomic Encyclopedia of Type Strains, Phase IV (KMG-IV): sequencing the most valuable type-strain genomes for metagenomic binning, comparative biology and taxonomic classification.</title>
        <authorList>
            <person name="Goeker M."/>
        </authorList>
    </citation>
    <scope>NUCLEOTIDE SEQUENCE [LARGE SCALE GENOMIC DNA]</scope>
    <source>
        <strain evidence="6 7">BW863</strain>
    </source>
</reference>
<feature type="binding site" evidence="5">
    <location>
        <position position="214"/>
    </location>
    <ligand>
        <name>Mg(2+)</name>
        <dbReference type="ChEBI" id="CHEBI:18420"/>
        <label>1</label>
        <note>catalytic</note>
    </ligand>
</feature>
<evidence type="ECO:0000256" key="4">
    <source>
        <dbReference type="ARBA" id="ARBA00022842"/>
    </source>
</evidence>
<dbReference type="GO" id="GO:0006020">
    <property type="term" value="P:inositol metabolic process"/>
    <property type="evidence" value="ECO:0007669"/>
    <property type="project" value="TreeGrafter"/>
</dbReference>
<dbReference type="AlphaFoldDB" id="A0A3D9YV55"/>
<keyword evidence="2 5" id="KW-0479">Metal-binding</keyword>
<dbReference type="GO" id="GO:0046872">
    <property type="term" value="F:metal ion binding"/>
    <property type="evidence" value="ECO:0007669"/>
    <property type="project" value="UniProtKB-KW"/>
</dbReference>
<comment type="caution">
    <text evidence="6">The sequence shown here is derived from an EMBL/GenBank/DDBJ whole genome shotgun (WGS) entry which is preliminary data.</text>
</comment>
<evidence type="ECO:0000256" key="1">
    <source>
        <dbReference type="ARBA" id="ARBA00009759"/>
    </source>
</evidence>
<dbReference type="EMBL" id="QUMO01000003">
    <property type="protein sequence ID" value="REF86405.1"/>
    <property type="molecule type" value="Genomic_DNA"/>
</dbReference>
<protein>
    <submittedName>
        <fullName evidence="6">Myo-inositol-1(Or 4)-monophosphatase</fullName>
    </submittedName>
</protein>
<dbReference type="PROSITE" id="PS00629">
    <property type="entry name" value="IMP_1"/>
    <property type="match status" value="1"/>
</dbReference>
<evidence type="ECO:0000256" key="3">
    <source>
        <dbReference type="ARBA" id="ARBA00022801"/>
    </source>
</evidence>
<evidence type="ECO:0000256" key="5">
    <source>
        <dbReference type="PIRSR" id="PIRSR600760-2"/>
    </source>
</evidence>
<dbReference type="PRINTS" id="PR00377">
    <property type="entry name" value="IMPHPHTASES"/>
</dbReference>
<dbReference type="PANTHER" id="PTHR20854:SF4">
    <property type="entry name" value="INOSITOL-1-MONOPHOSPHATASE-RELATED"/>
    <property type="match status" value="1"/>
</dbReference>
<comment type="cofactor">
    <cofactor evidence="5">
        <name>Mg(2+)</name>
        <dbReference type="ChEBI" id="CHEBI:18420"/>
    </cofactor>
</comment>
<feature type="binding site" evidence="5">
    <location>
        <position position="95"/>
    </location>
    <ligand>
        <name>Mg(2+)</name>
        <dbReference type="ChEBI" id="CHEBI:18420"/>
        <label>1</label>
        <note>catalytic</note>
    </ligand>
</feature>
<evidence type="ECO:0000313" key="6">
    <source>
        <dbReference type="EMBL" id="REF86405.1"/>
    </source>
</evidence>
<proteinExistence type="inferred from homology"/>
<organism evidence="6 7">
    <name type="scientific">Methylovirgula ligni</name>
    <dbReference type="NCBI Taxonomy" id="569860"/>
    <lineage>
        <taxon>Bacteria</taxon>
        <taxon>Pseudomonadati</taxon>
        <taxon>Pseudomonadota</taxon>
        <taxon>Alphaproteobacteria</taxon>
        <taxon>Hyphomicrobiales</taxon>
        <taxon>Beijerinckiaceae</taxon>
        <taxon>Methylovirgula</taxon>
    </lineage>
</organism>
<keyword evidence="3" id="KW-0378">Hydrolase</keyword>